<dbReference type="EMBL" id="JACMSC010000001">
    <property type="protein sequence ID" value="KAG6535596.1"/>
    <property type="molecule type" value="Genomic_DNA"/>
</dbReference>
<sequence length="184" mass="19924">MLLMLSAVSKMKGCIRQIEHLNPSGASEQDILTRAKMLFAEDPKYTKGFKFDHVWNILKNIEKFGTDTMNTAFMKSRQQNANDGSFEQQFFEEAFHTPSSPVKMVANAGGPPRGSAAAAASLRRRRTAGGGGAAAGGGASTMLQFYTDDAAGARMSPNTVLFMSIGFIAVVALLHVFGKLYIRH</sequence>
<dbReference type="Pfam" id="PF03911">
    <property type="entry name" value="Sec61_beta"/>
    <property type="match status" value="1"/>
</dbReference>
<evidence type="ECO:0000313" key="12">
    <source>
        <dbReference type="Proteomes" id="UP000734854"/>
    </source>
</evidence>
<evidence type="ECO:0000256" key="6">
    <source>
        <dbReference type="ARBA" id="ARBA00022927"/>
    </source>
</evidence>
<feature type="transmembrane region" description="Helical" evidence="10">
    <location>
        <begin position="159"/>
        <end position="182"/>
    </location>
</feature>
<keyword evidence="5" id="KW-0256">Endoplasmic reticulum</keyword>
<accession>A0A8J5I0G3</accession>
<organism evidence="11 12">
    <name type="scientific">Zingiber officinale</name>
    <name type="common">Ginger</name>
    <name type="synonym">Amomum zingiber</name>
    <dbReference type="NCBI Taxonomy" id="94328"/>
    <lineage>
        <taxon>Eukaryota</taxon>
        <taxon>Viridiplantae</taxon>
        <taxon>Streptophyta</taxon>
        <taxon>Embryophyta</taxon>
        <taxon>Tracheophyta</taxon>
        <taxon>Spermatophyta</taxon>
        <taxon>Magnoliopsida</taxon>
        <taxon>Liliopsida</taxon>
        <taxon>Zingiberales</taxon>
        <taxon>Zingiberaceae</taxon>
        <taxon>Zingiber</taxon>
    </lineage>
</organism>
<comment type="similarity">
    <text evidence="2">Belongs to the SEC61-beta family.</text>
</comment>
<gene>
    <name evidence="11" type="ORF">ZIOFF_000618</name>
</gene>
<proteinExistence type="inferred from homology"/>
<evidence type="ECO:0000256" key="3">
    <source>
        <dbReference type="ARBA" id="ARBA00022448"/>
    </source>
</evidence>
<evidence type="ECO:0000256" key="4">
    <source>
        <dbReference type="ARBA" id="ARBA00022692"/>
    </source>
</evidence>
<keyword evidence="7 10" id="KW-1133">Transmembrane helix</keyword>
<dbReference type="GO" id="GO:0006886">
    <property type="term" value="P:intracellular protein transport"/>
    <property type="evidence" value="ECO:0007669"/>
    <property type="project" value="InterPro"/>
</dbReference>
<evidence type="ECO:0000256" key="8">
    <source>
        <dbReference type="ARBA" id="ARBA00023010"/>
    </source>
</evidence>
<reference evidence="11 12" key="1">
    <citation type="submission" date="2020-08" db="EMBL/GenBank/DDBJ databases">
        <title>Plant Genome Project.</title>
        <authorList>
            <person name="Zhang R.-G."/>
        </authorList>
    </citation>
    <scope>NUCLEOTIDE SEQUENCE [LARGE SCALE GENOMIC DNA]</scope>
    <source>
        <tissue evidence="11">Rhizome</tissue>
    </source>
</reference>
<evidence type="ECO:0000256" key="9">
    <source>
        <dbReference type="ARBA" id="ARBA00023136"/>
    </source>
</evidence>
<evidence type="ECO:0000256" key="1">
    <source>
        <dbReference type="ARBA" id="ARBA00004389"/>
    </source>
</evidence>
<keyword evidence="3" id="KW-0813">Transport</keyword>
<evidence type="ECO:0000256" key="2">
    <source>
        <dbReference type="ARBA" id="ARBA00006103"/>
    </source>
</evidence>
<evidence type="ECO:0000256" key="7">
    <source>
        <dbReference type="ARBA" id="ARBA00022989"/>
    </source>
</evidence>
<keyword evidence="9 10" id="KW-0472">Membrane</keyword>
<feature type="transmembrane region" description="Helical" evidence="10">
    <location>
        <begin position="128"/>
        <end position="147"/>
    </location>
</feature>
<keyword evidence="4 10" id="KW-0812">Transmembrane</keyword>
<name>A0A8J5I0G3_ZINOF</name>
<dbReference type="InterPro" id="IPR016482">
    <property type="entry name" value="SecG/Sec61-beta/Sbh"/>
</dbReference>
<dbReference type="PANTHER" id="PTHR13509">
    <property type="entry name" value="SEC61 SUBUNIT BETA"/>
    <property type="match status" value="1"/>
</dbReference>
<keyword evidence="12" id="KW-1185">Reference proteome</keyword>
<dbReference type="InterPro" id="IPR030671">
    <property type="entry name" value="Sec61-beta/Sbh"/>
</dbReference>
<comment type="caution">
    <text evidence="11">The sequence shown here is derived from an EMBL/GenBank/DDBJ whole genome shotgun (WGS) entry which is preliminary data.</text>
</comment>
<evidence type="ECO:0000256" key="5">
    <source>
        <dbReference type="ARBA" id="ARBA00022824"/>
    </source>
</evidence>
<dbReference type="AlphaFoldDB" id="A0A8J5I0G3"/>
<keyword evidence="6" id="KW-0653">Protein transport</keyword>
<evidence type="ECO:0000256" key="10">
    <source>
        <dbReference type="SAM" id="Phobius"/>
    </source>
</evidence>
<protein>
    <submittedName>
        <fullName evidence="11">Uncharacterized protein</fullName>
    </submittedName>
</protein>
<dbReference type="GO" id="GO:0005784">
    <property type="term" value="C:Sec61 translocon complex"/>
    <property type="evidence" value="ECO:0007669"/>
    <property type="project" value="InterPro"/>
</dbReference>
<comment type="subcellular location">
    <subcellularLocation>
        <location evidence="1">Endoplasmic reticulum membrane</location>
        <topology evidence="1">Single-pass membrane protein</topology>
    </subcellularLocation>
</comment>
<keyword evidence="8" id="KW-0811">Translocation</keyword>
<evidence type="ECO:0000313" key="11">
    <source>
        <dbReference type="EMBL" id="KAG6535596.1"/>
    </source>
</evidence>
<dbReference type="Proteomes" id="UP000734854">
    <property type="component" value="Unassembled WGS sequence"/>
</dbReference>